<dbReference type="Proteomes" id="UP000317122">
    <property type="component" value="Unassembled WGS sequence"/>
</dbReference>
<sequence>MIDSDNTTTLPLVTRRRVLVGTMAATTAWPLEGNELAGDAGRANVPSDPALVLWREWETAHKLTERLCLRQQRLKTRLVESVGFPYWTVCQPESEEVTVHSIEALNEVLGKGPDMAALRETGEAQFAAHQARWDAAAGEGGYTAALRAEREARDRAEDLLEAFSTTPATTLAGVAGKLDAVLREGEAWEGCSEFPWPQVRSALSDLMRIAEQMMPEQVFHGEQRPQVRRRRAGCCFRA</sequence>
<comment type="caution">
    <text evidence="1">The sequence shown here is derived from an EMBL/GenBank/DDBJ whole genome shotgun (WGS) entry which is preliminary data.</text>
</comment>
<dbReference type="EMBL" id="VLKT01000034">
    <property type="protein sequence ID" value="TWI29777.1"/>
    <property type="molecule type" value="Genomic_DNA"/>
</dbReference>
<evidence type="ECO:0000313" key="2">
    <source>
        <dbReference type="Proteomes" id="UP000317122"/>
    </source>
</evidence>
<proteinExistence type="predicted"/>
<evidence type="ECO:0000313" key="1">
    <source>
        <dbReference type="EMBL" id="TWI29777.1"/>
    </source>
</evidence>
<dbReference type="AlphaFoldDB" id="A0A562NCC9"/>
<keyword evidence="2" id="KW-1185">Reference proteome</keyword>
<protein>
    <submittedName>
        <fullName evidence="1">Uncharacterized protein</fullName>
    </submittedName>
</protein>
<gene>
    <name evidence="1" type="ORF">IQ26_04891</name>
</gene>
<accession>A0A562NCC9</accession>
<name>A0A562NCC9_9HYPH</name>
<reference evidence="1 2" key="1">
    <citation type="journal article" date="2015" name="Stand. Genomic Sci.">
        <title>Genomic Encyclopedia of Bacterial and Archaeal Type Strains, Phase III: the genomes of soil and plant-associated and newly described type strains.</title>
        <authorList>
            <person name="Whitman W.B."/>
            <person name="Woyke T."/>
            <person name="Klenk H.P."/>
            <person name="Zhou Y."/>
            <person name="Lilburn T.G."/>
            <person name="Beck B.J."/>
            <person name="De Vos P."/>
            <person name="Vandamme P."/>
            <person name="Eisen J.A."/>
            <person name="Garrity G."/>
            <person name="Hugenholtz P."/>
            <person name="Kyrpides N.C."/>
        </authorList>
    </citation>
    <scope>NUCLEOTIDE SEQUENCE [LARGE SCALE GENOMIC DNA]</scope>
    <source>
        <strain evidence="1 2">CGMCC 1.2546</strain>
    </source>
</reference>
<organism evidence="1 2">
    <name type="scientific">Mesorhizobium tianshanense</name>
    <dbReference type="NCBI Taxonomy" id="39844"/>
    <lineage>
        <taxon>Bacteria</taxon>
        <taxon>Pseudomonadati</taxon>
        <taxon>Pseudomonadota</taxon>
        <taxon>Alphaproteobacteria</taxon>
        <taxon>Hyphomicrobiales</taxon>
        <taxon>Phyllobacteriaceae</taxon>
        <taxon>Mesorhizobium</taxon>
    </lineage>
</organism>